<dbReference type="InParanoid" id="A0A0G4GJH2"/>
<feature type="transmembrane region" description="Helical" evidence="2">
    <location>
        <begin position="634"/>
        <end position="657"/>
    </location>
</feature>
<feature type="region of interest" description="Disordered" evidence="1">
    <location>
        <begin position="482"/>
        <end position="503"/>
    </location>
</feature>
<keyword evidence="2" id="KW-0472">Membrane</keyword>
<feature type="compositionally biased region" description="Low complexity" evidence="1">
    <location>
        <begin position="123"/>
        <end position="135"/>
    </location>
</feature>
<feature type="transmembrane region" description="Helical" evidence="2">
    <location>
        <begin position="449"/>
        <end position="471"/>
    </location>
</feature>
<feature type="transmembrane region" description="Helical" evidence="2">
    <location>
        <begin position="413"/>
        <end position="429"/>
    </location>
</feature>
<dbReference type="VEuPathDB" id="CryptoDB:Vbra_17971"/>
<dbReference type="EMBL" id="CDMY01000688">
    <property type="protein sequence ID" value="CEM30062.1"/>
    <property type="molecule type" value="Genomic_DNA"/>
</dbReference>
<dbReference type="PhylomeDB" id="A0A0G4GJH2"/>
<evidence type="ECO:0000256" key="2">
    <source>
        <dbReference type="SAM" id="Phobius"/>
    </source>
</evidence>
<dbReference type="AlphaFoldDB" id="A0A0G4GJH2"/>
<feature type="transmembrane region" description="Helical" evidence="2">
    <location>
        <begin position="282"/>
        <end position="304"/>
    </location>
</feature>
<evidence type="ECO:0000313" key="3">
    <source>
        <dbReference type="EMBL" id="CEM30062.1"/>
    </source>
</evidence>
<sequence>MSENNGIPSHSTPPGRASRPRLHSVRITQIRGDVGSDHPTGSRSELSAPQRVDSFDDVGQHGAAEEHQAGGESEKSEAPRRYGSTLSHSSTAFTDNMQIMREAIRDHRGRRFSYESAGDDTIAPPDDSAASNSPSCTEEGRGMRKEERAIKLLVKEFRAAAGWDQAAFEEFETILQYERQEDGRERLIGTKFVPEPFLSTVRRVMRALAVQTAVSFGIAAVSVAVCIGYVYLCVDAKLPPAGWAVVDIANRAIVLGTFAVYFAIIIEGPYPHLVMYRIWRTWFYYLPALAAAVGISVLSCYPELDPWRKYLLGPLWWLTSSLFAPYMSLLQVGELTKLEKRRAYAARMSFVCLMGLSISLLWWFIILPAAFHAQSDRERGWVAFQSLIVMYPFMAMATKAARNLKVGEQGNPTRSMAIVAWPTIIYLAIPRVVQARMDAFGHRLLTSLFLALIDLIGDICIPYSILLYLAVKRAVQHSVCGRPPETETRRDAPAMAEEESSSPNHIVRKRTTLASLMIIVESSKSFSRSASLNLQTALVKRVVSPRYLHSLCMTILIYSFCETVLFLFTNLMVITIRQIVYPSIVSLLEDLSLLVCLIAVESFLEAILYIIFIRWNNLPICRCQSGPGVLRTSVTVLLLNMVAMVISAMSQLLLFFARAVDRQLINGLTPSDICPHFSTPKRPVLTFA</sequence>
<feature type="transmembrane region" description="Helical" evidence="2">
    <location>
        <begin position="208"/>
        <end position="232"/>
    </location>
</feature>
<keyword evidence="4" id="KW-1185">Reference proteome</keyword>
<evidence type="ECO:0000313" key="4">
    <source>
        <dbReference type="Proteomes" id="UP000041254"/>
    </source>
</evidence>
<feature type="compositionally biased region" description="Polar residues" evidence="1">
    <location>
        <begin position="1"/>
        <end position="12"/>
    </location>
</feature>
<evidence type="ECO:0000256" key="1">
    <source>
        <dbReference type="SAM" id="MobiDB-lite"/>
    </source>
</evidence>
<organism evidence="3 4">
    <name type="scientific">Vitrella brassicaformis (strain CCMP3155)</name>
    <dbReference type="NCBI Taxonomy" id="1169540"/>
    <lineage>
        <taxon>Eukaryota</taxon>
        <taxon>Sar</taxon>
        <taxon>Alveolata</taxon>
        <taxon>Colpodellida</taxon>
        <taxon>Vitrellaceae</taxon>
        <taxon>Vitrella</taxon>
    </lineage>
</organism>
<name>A0A0G4GJH2_VITBC</name>
<gene>
    <name evidence="3" type="ORF">Vbra_17971</name>
</gene>
<feature type="transmembrane region" description="Helical" evidence="2">
    <location>
        <begin position="310"/>
        <end position="329"/>
    </location>
</feature>
<keyword evidence="2" id="KW-1133">Transmembrane helix</keyword>
<keyword evidence="2" id="KW-0812">Transmembrane</keyword>
<protein>
    <submittedName>
        <fullName evidence="3">Uncharacterized protein</fullName>
    </submittedName>
</protein>
<accession>A0A0G4GJH2</accession>
<feature type="transmembrane region" description="Helical" evidence="2">
    <location>
        <begin position="555"/>
        <end position="579"/>
    </location>
</feature>
<proteinExistence type="predicted"/>
<feature type="compositionally biased region" description="Polar residues" evidence="1">
    <location>
        <begin position="84"/>
        <end position="96"/>
    </location>
</feature>
<feature type="transmembrane region" description="Helical" evidence="2">
    <location>
        <begin position="252"/>
        <end position="270"/>
    </location>
</feature>
<feature type="transmembrane region" description="Helical" evidence="2">
    <location>
        <begin position="350"/>
        <end position="371"/>
    </location>
</feature>
<dbReference type="Proteomes" id="UP000041254">
    <property type="component" value="Unassembled WGS sequence"/>
</dbReference>
<feature type="transmembrane region" description="Helical" evidence="2">
    <location>
        <begin position="383"/>
        <end position="401"/>
    </location>
</feature>
<feature type="transmembrane region" description="Helical" evidence="2">
    <location>
        <begin position="591"/>
        <end position="613"/>
    </location>
</feature>
<feature type="compositionally biased region" description="Basic and acidic residues" evidence="1">
    <location>
        <begin position="63"/>
        <end position="80"/>
    </location>
</feature>
<feature type="region of interest" description="Disordered" evidence="1">
    <location>
        <begin position="115"/>
        <end position="143"/>
    </location>
</feature>
<feature type="region of interest" description="Disordered" evidence="1">
    <location>
        <begin position="1"/>
        <end position="96"/>
    </location>
</feature>
<reference evidence="3 4" key="1">
    <citation type="submission" date="2014-11" db="EMBL/GenBank/DDBJ databases">
        <authorList>
            <person name="Zhu J."/>
            <person name="Qi W."/>
            <person name="Song R."/>
        </authorList>
    </citation>
    <scope>NUCLEOTIDE SEQUENCE [LARGE SCALE GENOMIC DNA]</scope>
</reference>